<evidence type="ECO:0000313" key="3">
    <source>
        <dbReference type="Proteomes" id="UP001497482"/>
    </source>
</evidence>
<accession>A0AAV2MFT6</accession>
<dbReference type="EMBL" id="OZ035829">
    <property type="protein sequence ID" value="CAL1612205.1"/>
    <property type="molecule type" value="Genomic_DNA"/>
</dbReference>
<keyword evidence="3" id="KW-1185">Reference proteome</keyword>
<feature type="domain" description="Reverse transcriptase zinc-binding" evidence="1">
    <location>
        <begin position="193"/>
        <end position="261"/>
    </location>
</feature>
<name>A0AAV2MFT6_KNICA</name>
<reference evidence="2 3" key="1">
    <citation type="submission" date="2024-04" db="EMBL/GenBank/DDBJ databases">
        <authorList>
            <person name="Waldvogel A.-M."/>
            <person name="Schoenle A."/>
        </authorList>
    </citation>
    <scope>NUCLEOTIDE SEQUENCE [LARGE SCALE GENOMIC DNA]</scope>
</reference>
<sequence>MLSCTFSLSSGVTVGRGLWKLNCSLLKETDVVRQYREQYKEWQTLQDLHETRAHWWEMVKARTKTFFRRVEGLIHPDQACAVPGRRITDSLVLIRDTICYARDRNIRLVVLNLDFEKAFDRVSHQYLFEVLRKVGLPDRQCKSTAVSVGAVRYLPLYICIEPCTVLRDQNRGGHPEREPVSPVRGLAIGEPSQVWRNVNHPALPNRLRDLSWMIAHEVLPVRSVMHSRGLLQSATCPRPGCGAPESVRHLLWECSAAVDQWATAGSLQFPYLPAGEVLTAQLMLYGVGLSPNSKKDFTRIWLTLAATKDAIWTSRNLLVGRHMQIPPVAVIRMAAATVREAVAAGGGP</sequence>
<evidence type="ECO:0000313" key="2">
    <source>
        <dbReference type="EMBL" id="CAL1612205.1"/>
    </source>
</evidence>
<evidence type="ECO:0000259" key="1">
    <source>
        <dbReference type="Pfam" id="PF13966"/>
    </source>
</evidence>
<dbReference type="PANTHER" id="PTHR19446">
    <property type="entry name" value="REVERSE TRANSCRIPTASES"/>
    <property type="match status" value="1"/>
</dbReference>
<organism evidence="2 3">
    <name type="scientific">Knipowitschia caucasica</name>
    <name type="common">Caucasian dwarf goby</name>
    <name type="synonym">Pomatoschistus caucasicus</name>
    <dbReference type="NCBI Taxonomy" id="637954"/>
    <lineage>
        <taxon>Eukaryota</taxon>
        <taxon>Metazoa</taxon>
        <taxon>Chordata</taxon>
        <taxon>Craniata</taxon>
        <taxon>Vertebrata</taxon>
        <taxon>Euteleostomi</taxon>
        <taxon>Actinopterygii</taxon>
        <taxon>Neopterygii</taxon>
        <taxon>Teleostei</taxon>
        <taxon>Neoteleostei</taxon>
        <taxon>Acanthomorphata</taxon>
        <taxon>Gobiaria</taxon>
        <taxon>Gobiiformes</taxon>
        <taxon>Gobioidei</taxon>
        <taxon>Gobiidae</taxon>
        <taxon>Gobiinae</taxon>
        <taxon>Knipowitschia</taxon>
    </lineage>
</organism>
<dbReference type="Pfam" id="PF13966">
    <property type="entry name" value="zf-RVT"/>
    <property type="match status" value="1"/>
</dbReference>
<dbReference type="InterPro" id="IPR026960">
    <property type="entry name" value="RVT-Znf"/>
</dbReference>
<proteinExistence type="predicted"/>
<gene>
    <name evidence="2" type="ORF">KC01_LOCUS38551</name>
</gene>
<protein>
    <recommendedName>
        <fullName evidence="1">Reverse transcriptase zinc-binding domain-containing protein</fullName>
    </recommendedName>
</protein>
<dbReference type="Proteomes" id="UP001497482">
    <property type="component" value="Chromosome 7"/>
</dbReference>
<dbReference type="AlphaFoldDB" id="A0AAV2MFT6"/>